<dbReference type="Proteomes" id="UP000001070">
    <property type="component" value="Unassembled WGS sequence"/>
</dbReference>
<feature type="region of interest" description="Disordered" evidence="1">
    <location>
        <begin position="30"/>
        <end position="85"/>
    </location>
</feature>
<feature type="compositionally biased region" description="Polar residues" evidence="1">
    <location>
        <begin position="229"/>
        <end position="240"/>
    </location>
</feature>
<dbReference type="PhylomeDB" id="B4K065"/>
<keyword evidence="4" id="KW-1185">Reference proteome</keyword>
<dbReference type="EMBL" id="CH916392">
    <property type="protein sequence ID" value="EDV98696.1"/>
    <property type="molecule type" value="Genomic_DNA"/>
</dbReference>
<organism evidence="4">
    <name type="scientific">Drosophila grimshawi</name>
    <name type="common">Hawaiian fruit fly</name>
    <name type="synonym">Idiomyia grimshawi</name>
    <dbReference type="NCBI Taxonomy" id="7222"/>
    <lineage>
        <taxon>Eukaryota</taxon>
        <taxon>Metazoa</taxon>
        <taxon>Ecdysozoa</taxon>
        <taxon>Arthropoda</taxon>
        <taxon>Hexapoda</taxon>
        <taxon>Insecta</taxon>
        <taxon>Pterygota</taxon>
        <taxon>Neoptera</taxon>
        <taxon>Endopterygota</taxon>
        <taxon>Diptera</taxon>
        <taxon>Brachycera</taxon>
        <taxon>Muscomorpha</taxon>
        <taxon>Ephydroidea</taxon>
        <taxon>Drosophilidae</taxon>
        <taxon>Drosophila</taxon>
        <taxon>Hawaiian Drosophila</taxon>
    </lineage>
</organism>
<keyword evidence="2" id="KW-0732">Signal</keyword>
<dbReference type="HOGENOM" id="CLU_928342_0_0_1"/>
<feature type="compositionally biased region" description="Low complexity" evidence="1">
    <location>
        <begin position="207"/>
        <end position="216"/>
    </location>
</feature>
<evidence type="ECO:0000313" key="3">
    <source>
        <dbReference type="EMBL" id="EDV98696.1"/>
    </source>
</evidence>
<feature type="compositionally biased region" description="Polar residues" evidence="1">
    <location>
        <begin position="58"/>
        <end position="70"/>
    </location>
</feature>
<feature type="compositionally biased region" description="Polar residues" evidence="1">
    <location>
        <begin position="326"/>
        <end position="339"/>
    </location>
</feature>
<dbReference type="InParanoid" id="B4K065"/>
<feature type="chain" id="PRO_5002809815" evidence="2">
    <location>
        <begin position="19"/>
        <end position="374"/>
    </location>
</feature>
<feature type="compositionally biased region" description="Low complexity" evidence="1">
    <location>
        <begin position="241"/>
        <end position="256"/>
    </location>
</feature>
<feature type="signal peptide" evidence="2">
    <location>
        <begin position="1"/>
        <end position="18"/>
    </location>
</feature>
<feature type="region of interest" description="Disordered" evidence="1">
    <location>
        <begin position="187"/>
        <end position="256"/>
    </location>
</feature>
<sequence length="374" mass="41882">MKLTWMQCRLLLLELVQPQSLEDLLKDSEADVDSVDMEETVTPSASTSNEVTHDEDPNLSTAAEISNAPNFDSVEVRPTRPSKPPQLIAEGITNVVGLLEALNDVTPPDSFMLKCSGGGTLRVIPNGIDAYRAIQRLFTDKRIPFHSYQLKEDRRFRVVIRGLHPSLQKIDRIRDLGTRLQTAPQALQQLGQQQQRHRQQQDHTEQEPQQQHCQQPPQVPEQQHKKQTDVTSSLDDSSMKNNLNSNTASSLSSSNNNFHRFSKLYRRFLSNSTKRKLEVTKFARCLGIQSTPSNNRNTRSNTSSSNARSSNTNSNSTYSKNGSTNHDINNNTSRHSASNISRPLCNNFSKCSSLICTMSTPSPFLTVLCQNSTS</sequence>
<name>B4K065_DROGR</name>
<dbReference type="eggNOG" id="ENOG502T73M">
    <property type="taxonomic scope" value="Eukaryota"/>
</dbReference>
<gene>
    <name evidence="3" type="primary">Dgri\GH22467</name>
    <name evidence="3" type="ORF">Dgri_GH22467</name>
</gene>
<dbReference type="OMA" id="QARTHTK"/>
<proteinExistence type="predicted"/>
<evidence type="ECO:0000313" key="4">
    <source>
        <dbReference type="Proteomes" id="UP000001070"/>
    </source>
</evidence>
<feature type="compositionally biased region" description="Acidic residues" evidence="1">
    <location>
        <begin position="30"/>
        <end position="39"/>
    </location>
</feature>
<feature type="compositionally biased region" description="Polar residues" evidence="1">
    <location>
        <begin position="41"/>
        <end position="50"/>
    </location>
</feature>
<evidence type="ECO:0000256" key="2">
    <source>
        <dbReference type="SAM" id="SignalP"/>
    </source>
</evidence>
<feature type="region of interest" description="Disordered" evidence="1">
    <location>
        <begin position="289"/>
        <end position="339"/>
    </location>
</feature>
<dbReference type="AlphaFoldDB" id="B4K065"/>
<accession>B4K065</accession>
<reference evidence="3 4" key="1">
    <citation type="journal article" date="2007" name="Nature">
        <title>Evolution of genes and genomes on the Drosophila phylogeny.</title>
        <authorList>
            <consortium name="Drosophila 12 Genomes Consortium"/>
            <person name="Clark A.G."/>
            <person name="Eisen M.B."/>
            <person name="Smith D.R."/>
            <person name="Bergman C.M."/>
            <person name="Oliver B."/>
            <person name="Markow T.A."/>
            <person name="Kaufman T.C."/>
            <person name="Kellis M."/>
            <person name="Gelbart W."/>
            <person name="Iyer V.N."/>
            <person name="Pollard D.A."/>
            <person name="Sackton T.B."/>
            <person name="Larracuente A.M."/>
            <person name="Singh N.D."/>
            <person name="Abad J.P."/>
            <person name="Abt D.N."/>
            <person name="Adryan B."/>
            <person name="Aguade M."/>
            <person name="Akashi H."/>
            <person name="Anderson W.W."/>
            <person name="Aquadro C.F."/>
            <person name="Ardell D.H."/>
            <person name="Arguello R."/>
            <person name="Artieri C.G."/>
            <person name="Barbash D.A."/>
            <person name="Barker D."/>
            <person name="Barsanti P."/>
            <person name="Batterham P."/>
            <person name="Batzoglou S."/>
            <person name="Begun D."/>
            <person name="Bhutkar A."/>
            <person name="Blanco E."/>
            <person name="Bosak S.A."/>
            <person name="Bradley R.K."/>
            <person name="Brand A.D."/>
            <person name="Brent M.R."/>
            <person name="Brooks A.N."/>
            <person name="Brown R.H."/>
            <person name="Butlin R.K."/>
            <person name="Caggese C."/>
            <person name="Calvi B.R."/>
            <person name="Bernardo de Carvalho A."/>
            <person name="Caspi A."/>
            <person name="Castrezana S."/>
            <person name="Celniker S.E."/>
            <person name="Chang J.L."/>
            <person name="Chapple C."/>
            <person name="Chatterji S."/>
            <person name="Chinwalla A."/>
            <person name="Civetta A."/>
            <person name="Clifton S.W."/>
            <person name="Comeron J.M."/>
            <person name="Costello J.C."/>
            <person name="Coyne J.A."/>
            <person name="Daub J."/>
            <person name="David R.G."/>
            <person name="Delcher A.L."/>
            <person name="Delehaunty K."/>
            <person name="Do C.B."/>
            <person name="Ebling H."/>
            <person name="Edwards K."/>
            <person name="Eickbush T."/>
            <person name="Evans J.D."/>
            <person name="Filipski A."/>
            <person name="Findeiss S."/>
            <person name="Freyhult E."/>
            <person name="Fulton L."/>
            <person name="Fulton R."/>
            <person name="Garcia A.C."/>
            <person name="Gardiner A."/>
            <person name="Garfield D.A."/>
            <person name="Garvin B.E."/>
            <person name="Gibson G."/>
            <person name="Gilbert D."/>
            <person name="Gnerre S."/>
            <person name="Godfrey J."/>
            <person name="Good R."/>
            <person name="Gotea V."/>
            <person name="Gravely B."/>
            <person name="Greenberg A.J."/>
            <person name="Griffiths-Jones S."/>
            <person name="Gross S."/>
            <person name="Guigo R."/>
            <person name="Gustafson E.A."/>
            <person name="Haerty W."/>
            <person name="Hahn M.W."/>
            <person name="Halligan D.L."/>
            <person name="Halpern A.L."/>
            <person name="Halter G.M."/>
            <person name="Han M.V."/>
            <person name="Heger A."/>
            <person name="Hillier L."/>
            <person name="Hinrichs A.S."/>
            <person name="Holmes I."/>
            <person name="Hoskins R.A."/>
            <person name="Hubisz M.J."/>
            <person name="Hultmark D."/>
            <person name="Huntley M.A."/>
            <person name="Jaffe D.B."/>
            <person name="Jagadeeshan S."/>
            <person name="Jeck W.R."/>
            <person name="Johnson J."/>
            <person name="Jones C.D."/>
            <person name="Jordan W.C."/>
            <person name="Karpen G.H."/>
            <person name="Kataoka E."/>
            <person name="Keightley P.D."/>
            <person name="Kheradpour P."/>
            <person name="Kirkness E.F."/>
            <person name="Koerich L.B."/>
            <person name="Kristiansen K."/>
            <person name="Kudrna D."/>
            <person name="Kulathinal R.J."/>
            <person name="Kumar S."/>
            <person name="Kwok R."/>
            <person name="Lander E."/>
            <person name="Langley C.H."/>
            <person name="Lapoint R."/>
            <person name="Lazzaro B.P."/>
            <person name="Lee S.J."/>
            <person name="Levesque L."/>
            <person name="Li R."/>
            <person name="Lin C.F."/>
            <person name="Lin M.F."/>
            <person name="Lindblad-Toh K."/>
            <person name="Llopart A."/>
            <person name="Long M."/>
            <person name="Low L."/>
            <person name="Lozovsky E."/>
            <person name="Lu J."/>
            <person name="Luo M."/>
            <person name="Machado C.A."/>
            <person name="Makalowski W."/>
            <person name="Marzo M."/>
            <person name="Matsuda M."/>
            <person name="Matzkin L."/>
            <person name="McAllister B."/>
            <person name="McBride C.S."/>
            <person name="McKernan B."/>
            <person name="McKernan K."/>
            <person name="Mendez-Lago M."/>
            <person name="Minx P."/>
            <person name="Mollenhauer M.U."/>
            <person name="Montooth K."/>
            <person name="Mount S.M."/>
            <person name="Mu X."/>
            <person name="Myers E."/>
            <person name="Negre B."/>
            <person name="Newfeld S."/>
            <person name="Nielsen R."/>
            <person name="Noor M.A."/>
            <person name="O'Grady P."/>
            <person name="Pachter L."/>
            <person name="Papaceit M."/>
            <person name="Parisi M.J."/>
            <person name="Parisi M."/>
            <person name="Parts L."/>
            <person name="Pedersen J.S."/>
            <person name="Pesole G."/>
            <person name="Phillippy A.M."/>
            <person name="Ponting C.P."/>
            <person name="Pop M."/>
            <person name="Porcelli D."/>
            <person name="Powell J.R."/>
            <person name="Prohaska S."/>
            <person name="Pruitt K."/>
            <person name="Puig M."/>
            <person name="Quesneville H."/>
            <person name="Ram K.R."/>
            <person name="Rand D."/>
            <person name="Rasmussen M.D."/>
            <person name="Reed L.K."/>
            <person name="Reenan R."/>
            <person name="Reily A."/>
            <person name="Remington K.A."/>
            <person name="Rieger T.T."/>
            <person name="Ritchie M.G."/>
            <person name="Robin C."/>
            <person name="Rogers Y.H."/>
            <person name="Rohde C."/>
            <person name="Rozas J."/>
            <person name="Rubenfield M.J."/>
            <person name="Ruiz A."/>
            <person name="Russo S."/>
            <person name="Salzberg S.L."/>
            <person name="Sanchez-Gracia A."/>
            <person name="Saranga D.J."/>
            <person name="Sato H."/>
            <person name="Schaeffer S.W."/>
            <person name="Schatz M.C."/>
            <person name="Schlenke T."/>
            <person name="Schwartz R."/>
            <person name="Segarra C."/>
            <person name="Singh R.S."/>
            <person name="Sirot L."/>
            <person name="Sirota M."/>
            <person name="Sisneros N.B."/>
            <person name="Smith C.D."/>
            <person name="Smith T.F."/>
            <person name="Spieth J."/>
            <person name="Stage D.E."/>
            <person name="Stark A."/>
            <person name="Stephan W."/>
            <person name="Strausberg R.L."/>
            <person name="Strempel S."/>
            <person name="Sturgill D."/>
            <person name="Sutton G."/>
            <person name="Sutton G.G."/>
            <person name="Tao W."/>
            <person name="Teichmann S."/>
            <person name="Tobari Y.N."/>
            <person name="Tomimura Y."/>
            <person name="Tsolas J.M."/>
            <person name="Valente V.L."/>
            <person name="Venter E."/>
            <person name="Venter J.C."/>
            <person name="Vicario S."/>
            <person name="Vieira F.G."/>
            <person name="Vilella A.J."/>
            <person name="Villasante A."/>
            <person name="Walenz B."/>
            <person name="Wang J."/>
            <person name="Wasserman M."/>
            <person name="Watts T."/>
            <person name="Wilson D."/>
            <person name="Wilson R.K."/>
            <person name="Wing R.A."/>
            <person name="Wolfner M.F."/>
            <person name="Wong A."/>
            <person name="Wong G.K."/>
            <person name="Wu C.I."/>
            <person name="Wu G."/>
            <person name="Yamamoto D."/>
            <person name="Yang H.P."/>
            <person name="Yang S.P."/>
            <person name="Yorke J.A."/>
            <person name="Yoshida K."/>
            <person name="Zdobnov E."/>
            <person name="Zhang P."/>
            <person name="Zhang Y."/>
            <person name="Zimin A.V."/>
            <person name="Baldwin J."/>
            <person name="Abdouelleil A."/>
            <person name="Abdulkadir J."/>
            <person name="Abebe A."/>
            <person name="Abera B."/>
            <person name="Abreu J."/>
            <person name="Acer S.C."/>
            <person name="Aftuck L."/>
            <person name="Alexander A."/>
            <person name="An P."/>
            <person name="Anderson E."/>
            <person name="Anderson S."/>
            <person name="Arachi H."/>
            <person name="Azer M."/>
            <person name="Bachantsang P."/>
            <person name="Barry A."/>
            <person name="Bayul T."/>
            <person name="Berlin A."/>
            <person name="Bessette D."/>
            <person name="Bloom T."/>
            <person name="Blye J."/>
            <person name="Boguslavskiy L."/>
            <person name="Bonnet C."/>
            <person name="Boukhgalter B."/>
            <person name="Bourzgui I."/>
            <person name="Brown A."/>
            <person name="Cahill P."/>
            <person name="Channer S."/>
            <person name="Cheshatsang Y."/>
            <person name="Chuda L."/>
            <person name="Citroen M."/>
            <person name="Collymore A."/>
            <person name="Cooke P."/>
            <person name="Costello M."/>
            <person name="D'Aco K."/>
            <person name="Daza R."/>
            <person name="De Haan G."/>
            <person name="DeGray S."/>
            <person name="DeMaso C."/>
            <person name="Dhargay N."/>
            <person name="Dooley K."/>
            <person name="Dooley E."/>
            <person name="Doricent M."/>
            <person name="Dorje P."/>
            <person name="Dorjee K."/>
            <person name="Dupes A."/>
            <person name="Elong R."/>
            <person name="Falk J."/>
            <person name="Farina A."/>
            <person name="Faro S."/>
            <person name="Ferguson D."/>
            <person name="Fisher S."/>
            <person name="Foley C.D."/>
            <person name="Franke A."/>
            <person name="Friedrich D."/>
            <person name="Gadbois L."/>
            <person name="Gearin G."/>
            <person name="Gearin C.R."/>
            <person name="Giannoukos G."/>
            <person name="Goode T."/>
            <person name="Graham J."/>
            <person name="Grandbois E."/>
            <person name="Grewal S."/>
            <person name="Gyaltsen K."/>
            <person name="Hafez N."/>
            <person name="Hagos B."/>
            <person name="Hall J."/>
            <person name="Henson C."/>
            <person name="Hollinger A."/>
            <person name="Honan T."/>
            <person name="Huard M.D."/>
            <person name="Hughes L."/>
            <person name="Hurhula B."/>
            <person name="Husby M.E."/>
            <person name="Kamat A."/>
            <person name="Kanga B."/>
            <person name="Kashin S."/>
            <person name="Khazanovich D."/>
            <person name="Kisner P."/>
            <person name="Lance K."/>
            <person name="Lara M."/>
            <person name="Lee W."/>
            <person name="Lennon N."/>
            <person name="Letendre F."/>
            <person name="LeVine R."/>
            <person name="Lipovsky A."/>
            <person name="Liu X."/>
            <person name="Liu J."/>
            <person name="Liu S."/>
            <person name="Lokyitsang T."/>
            <person name="Lokyitsang Y."/>
            <person name="Lubonja R."/>
            <person name="Lui A."/>
            <person name="MacDonald P."/>
            <person name="Magnisalis V."/>
            <person name="Maru K."/>
            <person name="Matthews C."/>
            <person name="McCusker W."/>
            <person name="McDonough S."/>
            <person name="Mehta T."/>
            <person name="Meldrim J."/>
            <person name="Meneus L."/>
            <person name="Mihai O."/>
            <person name="Mihalev A."/>
            <person name="Mihova T."/>
            <person name="Mittelman R."/>
            <person name="Mlenga V."/>
            <person name="Montmayeur A."/>
            <person name="Mulrain L."/>
            <person name="Navidi A."/>
            <person name="Naylor J."/>
            <person name="Negash T."/>
            <person name="Nguyen T."/>
            <person name="Nguyen N."/>
            <person name="Nicol R."/>
            <person name="Norbu C."/>
            <person name="Norbu N."/>
            <person name="Novod N."/>
            <person name="O'Neill B."/>
            <person name="Osman S."/>
            <person name="Markiewicz E."/>
            <person name="Oyono O.L."/>
            <person name="Patti C."/>
            <person name="Phunkhang P."/>
            <person name="Pierre F."/>
            <person name="Priest M."/>
            <person name="Raghuraman S."/>
            <person name="Rege F."/>
            <person name="Reyes R."/>
            <person name="Rise C."/>
            <person name="Rogov P."/>
            <person name="Ross K."/>
            <person name="Ryan E."/>
            <person name="Settipalli S."/>
            <person name="Shea T."/>
            <person name="Sherpa N."/>
            <person name="Shi L."/>
            <person name="Shih D."/>
            <person name="Sparrow T."/>
            <person name="Spaulding J."/>
            <person name="Stalker J."/>
            <person name="Stange-Thomann N."/>
            <person name="Stavropoulos S."/>
            <person name="Stone C."/>
            <person name="Strader C."/>
            <person name="Tesfaye S."/>
            <person name="Thomson T."/>
            <person name="Thoulutsang Y."/>
            <person name="Thoulutsang D."/>
            <person name="Topham K."/>
            <person name="Topping I."/>
            <person name="Tsamla T."/>
            <person name="Vassiliev H."/>
            <person name="Vo A."/>
            <person name="Wangchuk T."/>
            <person name="Wangdi T."/>
            <person name="Weiand M."/>
            <person name="Wilkinson J."/>
            <person name="Wilson A."/>
            <person name="Yadav S."/>
            <person name="Young G."/>
            <person name="Yu Q."/>
            <person name="Zembek L."/>
            <person name="Zhong D."/>
            <person name="Zimmer A."/>
            <person name="Zwirko Z."/>
            <person name="Jaffe D.B."/>
            <person name="Alvarez P."/>
            <person name="Brockman W."/>
            <person name="Butler J."/>
            <person name="Chin C."/>
            <person name="Gnerre S."/>
            <person name="Grabherr M."/>
            <person name="Kleber M."/>
            <person name="Mauceli E."/>
            <person name="MacCallum I."/>
        </authorList>
    </citation>
    <scope>NUCLEOTIDE SEQUENCE [LARGE SCALE GENOMIC DNA]</scope>
    <source>
        <strain evidence="4">Tucson 15287-2541.00</strain>
    </source>
</reference>
<feature type="compositionally biased region" description="Low complexity" evidence="1">
    <location>
        <begin position="290"/>
        <end position="325"/>
    </location>
</feature>
<protein>
    <submittedName>
        <fullName evidence="3">GH22467</fullName>
    </submittedName>
</protein>
<evidence type="ECO:0000256" key="1">
    <source>
        <dbReference type="SAM" id="MobiDB-lite"/>
    </source>
</evidence>